<dbReference type="OrthoDB" id="1894652at2759"/>
<proteinExistence type="inferred from homology"/>
<keyword evidence="7" id="KW-1133">Transmembrane helix</keyword>
<comment type="subcellular location">
    <subcellularLocation>
        <location evidence="1">Endoplasmic reticulum membrane</location>
        <topology evidence="1">Single-pass type I membrane protein</topology>
    </subcellularLocation>
</comment>
<sequence length="303" mass="33796">MRRSRGSPAVGRRLALLVVLSLHLMLSSAFQSDELIQDDEEFGLEGGRIPDREISTPVRAAPRVKTSGDVSSPTDAKSVQITLEHAFGDSDFSPAGIFTARLKSSNHGGQTLTKLRFRRDALTDLEKKAFERILRNDDFYTIRLPSNVLNPPGREYVISSVRARCLPRESLDEHFVINMEGVNILSVTYGSTRMCQYPRLLEYPTKWVFNSRTVLKSGELAQRRPTFAEEVLAAESAEGEGVKPPEKSFWAKYWMYLIPLGLIVMNAITQAMNLPEEPAAGQTASQTQQQGAQRAPSAATRRR</sequence>
<evidence type="ECO:0000256" key="5">
    <source>
        <dbReference type="ARBA" id="ARBA00022729"/>
    </source>
</evidence>
<evidence type="ECO:0000256" key="4">
    <source>
        <dbReference type="ARBA" id="ARBA00022692"/>
    </source>
</evidence>
<comment type="similarity">
    <text evidence="2">Belongs to the EMC10 family.</text>
</comment>
<feature type="compositionally biased region" description="Low complexity" evidence="9">
    <location>
        <begin position="278"/>
        <end position="297"/>
    </location>
</feature>
<evidence type="ECO:0000256" key="8">
    <source>
        <dbReference type="ARBA" id="ARBA00023136"/>
    </source>
</evidence>
<evidence type="ECO:0000313" key="12">
    <source>
        <dbReference type="Proteomes" id="UP000663760"/>
    </source>
</evidence>
<evidence type="ECO:0000256" key="7">
    <source>
        <dbReference type="ARBA" id="ARBA00022989"/>
    </source>
</evidence>
<organism evidence="11 12">
    <name type="scientific">Spirodela intermedia</name>
    <name type="common">Intermediate duckweed</name>
    <dbReference type="NCBI Taxonomy" id="51605"/>
    <lineage>
        <taxon>Eukaryota</taxon>
        <taxon>Viridiplantae</taxon>
        <taxon>Streptophyta</taxon>
        <taxon>Embryophyta</taxon>
        <taxon>Tracheophyta</taxon>
        <taxon>Spermatophyta</taxon>
        <taxon>Magnoliopsida</taxon>
        <taxon>Liliopsida</taxon>
        <taxon>Araceae</taxon>
        <taxon>Lemnoideae</taxon>
        <taxon>Spirodela</taxon>
    </lineage>
</organism>
<evidence type="ECO:0000313" key="11">
    <source>
        <dbReference type="EMBL" id="CAA7400378.1"/>
    </source>
</evidence>
<name>A0A7I8KTE5_SPIIN</name>
<keyword evidence="6" id="KW-0256">Endoplasmic reticulum</keyword>
<evidence type="ECO:0000256" key="3">
    <source>
        <dbReference type="ARBA" id="ARBA00020105"/>
    </source>
</evidence>
<accession>A0A7I8KTE5</accession>
<keyword evidence="8" id="KW-0472">Membrane</keyword>
<protein>
    <recommendedName>
        <fullName evidence="3">ER membrane protein complex subunit 10</fullName>
    </recommendedName>
</protein>
<dbReference type="Proteomes" id="UP000663760">
    <property type="component" value="Chromosome 8"/>
</dbReference>
<evidence type="ECO:0000256" key="10">
    <source>
        <dbReference type="SAM" id="SignalP"/>
    </source>
</evidence>
<dbReference type="PANTHER" id="PTHR21397:SF4">
    <property type="entry name" value="ER MEMBRANE PROTEIN COMPLEX SUBUNIT 10"/>
    <property type="match status" value="1"/>
</dbReference>
<reference evidence="11" key="1">
    <citation type="submission" date="2020-02" db="EMBL/GenBank/DDBJ databases">
        <authorList>
            <person name="Scholz U."/>
            <person name="Mascher M."/>
            <person name="Fiebig A."/>
        </authorList>
    </citation>
    <scope>NUCLEOTIDE SEQUENCE</scope>
</reference>
<evidence type="ECO:0000256" key="1">
    <source>
        <dbReference type="ARBA" id="ARBA00004115"/>
    </source>
</evidence>
<evidence type="ECO:0000256" key="9">
    <source>
        <dbReference type="SAM" id="MobiDB-lite"/>
    </source>
</evidence>
<dbReference type="GO" id="GO:0005789">
    <property type="term" value="C:endoplasmic reticulum membrane"/>
    <property type="evidence" value="ECO:0007669"/>
    <property type="project" value="UniProtKB-SubCell"/>
</dbReference>
<feature type="signal peptide" evidence="10">
    <location>
        <begin position="1"/>
        <end position="29"/>
    </location>
</feature>
<dbReference type="EMBL" id="LR746271">
    <property type="protein sequence ID" value="CAA7400378.1"/>
    <property type="molecule type" value="Genomic_DNA"/>
</dbReference>
<feature type="region of interest" description="Disordered" evidence="9">
    <location>
        <begin position="278"/>
        <end position="303"/>
    </location>
</feature>
<keyword evidence="4" id="KW-0812">Transmembrane</keyword>
<keyword evidence="12" id="KW-1185">Reference proteome</keyword>
<evidence type="ECO:0000256" key="6">
    <source>
        <dbReference type="ARBA" id="ARBA00022824"/>
    </source>
</evidence>
<evidence type="ECO:0000256" key="2">
    <source>
        <dbReference type="ARBA" id="ARBA00007695"/>
    </source>
</evidence>
<dbReference type="Pfam" id="PF21203">
    <property type="entry name" value="ECM10"/>
    <property type="match status" value="1"/>
</dbReference>
<dbReference type="CDD" id="cd22209">
    <property type="entry name" value="EMC10"/>
    <property type="match status" value="1"/>
</dbReference>
<gene>
    <name evidence="11" type="ORF">SI8410_08011056</name>
</gene>
<keyword evidence="5 10" id="KW-0732">Signal</keyword>
<feature type="chain" id="PRO_5029628958" description="ER membrane protein complex subunit 10" evidence="10">
    <location>
        <begin position="30"/>
        <end position="303"/>
    </location>
</feature>
<dbReference type="AlphaFoldDB" id="A0A7I8KTE5"/>
<dbReference type="PANTHER" id="PTHR21397">
    <property type="entry name" value="CHROMATIN COMPLEXES SUBUNIT BAP18-RELATED"/>
    <property type="match status" value="1"/>
</dbReference>